<comment type="caution">
    <text evidence="2">The sequence shown here is derived from an EMBL/GenBank/DDBJ whole genome shotgun (WGS) entry which is preliminary data.</text>
</comment>
<name>A0AAN6PEB1_9PEZI</name>
<protein>
    <submittedName>
        <fullName evidence="2">Uncharacterized protein</fullName>
    </submittedName>
</protein>
<evidence type="ECO:0000313" key="2">
    <source>
        <dbReference type="EMBL" id="KAK4039377.1"/>
    </source>
</evidence>
<keyword evidence="1" id="KW-0472">Membrane</keyword>
<keyword evidence="1" id="KW-0812">Transmembrane</keyword>
<reference evidence="3" key="1">
    <citation type="journal article" date="2023" name="Mol. Phylogenet. Evol.">
        <title>Genome-scale phylogeny and comparative genomics of the fungal order Sordariales.</title>
        <authorList>
            <person name="Hensen N."/>
            <person name="Bonometti L."/>
            <person name="Westerberg I."/>
            <person name="Brannstrom I.O."/>
            <person name="Guillou S."/>
            <person name="Cros-Aarteil S."/>
            <person name="Calhoun S."/>
            <person name="Haridas S."/>
            <person name="Kuo A."/>
            <person name="Mondo S."/>
            <person name="Pangilinan J."/>
            <person name="Riley R."/>
            <person name="LaButti K."/>
            <person name="Andreopoulos B."/>
            <person name="Lipzen A."/>
            <person name="Chen C."/>
            <person name="Yan M."/>
            <person name="Daum C."/>
            <person name="Ng V."/>
            <person name="Clum A."/>
            <person name="Steindorff A."/>
            <person name="Ohm R.A."/>
            <person name="Martin F."/>
            <person name="Silar P."/>
            <person name="Natvig D.O."/>
            <person name="Lalanne C."/>
            <person name="Gautier V."/>
            <person name="Ament-Velasquez S.L."/>
            <person name="Kruys A."/>
            <person name="Hutchinson M.I."/>
            <person name="Powell A.J."/>
            <person name="Barry K."/>
            <person name="Miller A.N."/>
            <person name="Grigoriev I.V."/>
            <person name="Debuchy R."/>
            <person name="Gladieux P."/>
            <person name="Hiltunen Thoren M."/>
            <person name="Johannesson H."/>
        </authorList>
    </citation>
    <scope>NUCLEOTIDE SEQUENCE [LARGE SCALE GENOMIC DNA]</scope>
    <source>
        <strain evidence="3">CBS 284.82</strain>
    </source>
</reference>
<evidence type="ECO:0000256" key="1">
    <source>
        <dbReference type="SAM" id="Phobius"/>
    </source>
</evidence>
<keyword evidence="3" id="KW-1185">Reference proteome</keyword>
<sequence length="379" mass="42398">MTFKASNVLKSSAAPVLDKMDTAQDKRHGLLAIFAVLCWVTASLEPVLEKAAPCAALHLTALNSARRYTARDTRRPLSKMFYSFRESALPAMEWQGGQADSGLASGNPSPGPLPSHARGADDDILYESSLNYFTLRTIGRVKLKWVDTLTAHLAFDRSTRTLSLFRYPSFCVANLLRTNDVAVLRRITSKLLSSHYYDDGSPEEPAAVYREILLSYRLLFGQSSKSRRLFVQLLNRQPAAGDEAMDAPQRDPFLSVICASPLTSLWRREKNISALPGSLSPPPVLGLDDQLQEAPTYSARDNFPIFGPRLLRLQRYSLRQQPSKMRDLWRDRRNPLQWYTFWAVFLVGGVSILLSVLQLVVGVSQLYFAIRSLDSSAPS</sequence>
<dbReference type="Proteomes" id="UP001303115">
    <property type="component" value="Unassembled WGS sequence"/>
</dbReference>
<feature type="transmembrane region" description="Helical" evidence="1">
    <location>
        <begin position="339"/>
        <end position="370"/>
    </location>
</feature>
<gene>
    <name evidence="2" type="ORF">C8A01DRAFT_47166</name>
</gene>
<keyword evidence="1" id="KW-1133">Transmembrane helix</keyword>
<evidence type="ECO:0000313" key="3">
    <source>
        <dbReference type="Proteomes" id="UP001303115"/>
    </source>
</evidence>
<dbReference type="AlphaFoldDB" id="A0AAN6PEB1"/>
<accession>A0AAN6PEB1</accession>
<proteinExistence type="predicted"/>
<organism evidence="2 3">
    <name type="scientific">Parachaetomium inaequale</name>
    <dbReference type="NCBI Taxonomy" id="2588326"/>
    <lineage>
        <taxon>Eukaryota</taxon>
        <taxon>Fungi</taxon>
        <taxon>Dikarya</taxon>
        <taxon>Ascomycota</taxon>
        <taxon>Pezizomycotina</taxon>
        <taxon>Sordariomycetes</taxon>
        <taxon>Sordariomycetidae</taxon>
        <taxon>Sordariales</taxon>
        <taxon>Chaetomiaceae</taxon>
        <taxon>Parachaetomium</taxon>
    </lineage>
</organism>
<dbReference type="EMBL" id="MU854402">
    <property type="protein sequence ID" value="KAK4039377.1"/>
    <property type="molecule type" value="Genomic_DNA"/>
</dbReference>